<dbReference type="Gene3D" id="1.20.1720.10">
    <property type="entry name" value="Multidrug resistance protein D"/>
    <property type="match status" value="1"/>
</dbReference>
<feature type="transmembrane region" description="Helical" evidence="6">
    <location>
        <begin position="369"/>
        <end position="397"/>
    </location>
</feature>
<dbReference type="Proteomes" id="UP000028123">
    <property type="component" value="Unassembled WGS sequence"/>
</dbReference>
<keyword evidence="5 6" id="KW-0472">Membrane</keyword>
<feature type="transmembrane region" description="Helical" evidence="6">
    <location>
        <begin position="409"/>
        <end position="430"/>
    </location>
</feature>
<proteinExistence type="predicted"/>
<keyword evidence="9" id="KW-1185">Reference proteome</keyword>
<feature type="transmembrane region" description="Helical" evidence="6">
    <location>
        <begin position="82"/>
        <end position="101"/>
    </location>
</feature>
<dbReference type="InterPro" id="IPR036259">
    <property type="entry name" value="MFS_trans_sf"/>
</dbReference>
<feature type="transmembrane region" description="Helical" evidence="6">
    <location>
        <begin position="282"/>
        <end position="303"/>
    </location>
</feature>
<dbReference type="PANTHER" id="PTHR42718">
    <property type="entry name" value="MAJOR FACILITATOR SUPERFAMILY MULTIDRUG TRANSPORTER MFSC"/>
    <property type="match status" value="1"/>
</dbReference>
<keyword evidence="4 6" id="KW-1133">Transmembrane helix</keyword>
<feature type="transmembrane region" description="Helical" evidence="6">
    <location>
        <begin position="315"/>
        <end position="334"/>
    </location>
</feature>
<feature type="transmembrane region" description="Helical" evidence="6">
    <location>
        <begin position="243"/>
        <end position="261"/>
    </location>
</feature>
<organism evidence="8 9">
    <name type="scientific">Paenibacillus tyrfis</name>
    <dbReference type="NCBI Taxonomy" id="1501230"/>
    <lineage>
        <taxon>Bacteria</taxon>
        <taxon>Bacillati</taxon>
        <taxon>Bacillota</taxon>
        <taxon>Bacilli</taxon>
        <taxon>Bacillales</taxon>
        <taxon>Paenibacillaceae</taxon>
        <taxon>Paenibacillus</taxon>
    </lineage>
</organism>
<feature type="transmembrane region" description="Helical" evidence="6">
    <location>
        <begin position="217"/>
        <end position="237"/>
    </location>
</feature>
<dbReference type="Pfam" id="PF07690">
    <property type="entry name" value="MFS_1"/>
    <property type="match status" value="1"/>
</dbReference>
<dbReference type="GO" id="GO:0022857">
    <property type="term" value="F:transmembrane transporter activity"/>
    <property type="evidence" value="ECO:0007669"/>
    <property type="project" value="InterPro"/>
</dbReference>
<dbReference type="PANTHER" id="PTHR42718:SF9">
    <property type="entry name" value="MAJOR FACILITATOR SUPERFAMILY MULTIDRUG TRANSPORTER MFSC"/>
    <property type="match status" value="1"/>
</dbReference>
<dbReference type="CDD" id="cd17321">
    <property type="entry name" value="MFS_MMR_MDR_like"/>
    <property type="match status" value="1"/>
</dbReference>
<dbReference type="Gene3D" id="1.20.1250.20">
    <property type="entry name" value="MFS general substrate transporter like domains"/>
    <property type="match status" value="1"/>
</dbReference>
<feature type="transmembrane region" description="Helical" evidence="6">
    <location>
        <begin position="41"/>
        <end position="62"/>
    </location>
</feature>
<feature type="transmembrane region" description="Helical" evidence="6">
    <location>
        <begin position="107"/>
        <end position="128"/>
    </location>
</feature>
<sequence>MATVKGSDHQQLIKRVTWVVALGVLLNPLNSSMISVALLNIGADFGISLATVTWLISSFYLAATVGQPLMGKLADLFGPRRVFSIGMALVIVSSILSVWAPSFGWLLVLRIVQAFGTTGAFPAGLSILRSVSRTADDTEGKSSASSLGLISIAANVMAAFGPTLGGLLVAYSGWQSIFWINIPIALLVLLLVFKWVPADSKNPPSDERKSVLHMIDLPGIVLFSGMFTSLMLFLISLGKGTQWWLLIIVPIAAALLILRELRTDKPFLDVKMLASNIRLTSVFAQYAGLNMVFYSLFFGLPLWLGQVRGYDPQMVGLLMLPFAGIGVLTTPLAVRMIGRSGYRQPIIVGSIVLAIGTLLLLVLGPHTPITIILFVFAVIGISNGMNNMGLSTALYSITKPEDTGIASGLFQTFRSVGSIFSTSLLGLIFGGSVTTSGLHIIAVVTAVISAGLLAVGCSRRLT</sequence>
<feature type="domain" description="Major facilitator superfamily (MFS) profile" evidence="7">
    <location>
        <begin position="16"/>
        <end position="462"/>
    </location>
</feature>
<keyword evidence="2" id="KW-0813">Transport</keyword>
<dbReference type="InterPro" id="IPR011701">
    <property type="entry name" value="MFS"/>
</dbReference>
<evidence type="ECO:0000313" key="9">
    <source>
        <dbReference type="Proteomes" id="UP000028123"/>
    </source>
</evidence>
<comment type="caution">
    <text evidence="8">The sequence shown here is derived from an EMBL/GenBank/DDBJ whole genome shotgun (WGS) entry which is preliminary data.</text>
</comment>
<dbReference type="GO" id="GO:0005886">
    <property type="term" value="C:plasma membrane"/>
    <property type="evidence" value="ECO:0007669"/>
    <property type="project" value="UniProtKB-SubCell"/>
</dbReference>
<dbReference type="SUPFAM" id="SSF103473">
    <property type="entry name" value="MFS general substrate transporter"/>
    <property type="match status" value="1"/>
</dbReference>
<dbReference type="eggNOG" id="COG2814">
    <property type="taxonomic scope" value="Bacteria"/>
</dbReference>
<feature type="transmembrane region" description="Helical" evidence="6">
    <location>
        <begin position="149"/>
        <end position="171"/>
    </location>
</feature>
<evidence type="ECO:0000256" key="2">
    <source>
        <dbReference type="ARBA" id="ARBA00022448"/>
    </source>
</evidence>
<keyword evidence="3 6" id="KW-0812">Transmembrane</keyword>
<feature type="transmembrane region" description="Helical" evidence="6">
    <location>
        <begin position="436"/>
        <end position="457"/>
    </location>
</feature>
<evidence type="ECO:0000256" key="6">
    <source>
        <dbReference type="SAM" id="Phobius"/>
    </source>
</evidence>
<evidence type="ECO:0000259" key="7">
    <source>
        <dbReference type="PROSITE" id="PS50850"/>
    </source>
</evidence>
<dbReference type="AlphaFoldDB" id="A0A081NYE1"/>
<evidence type="ECO:0000256" key="1">
    <source>
        <dbReference type="ARBA" id="ARBA00004651"/>
    </source>
</evidence>
<comment type="subcellular location">
    <subcellularLocation>
        <location evidence="1">Cell membrane</location>
        <topology evidence="1">Multi-pass membrane protein</topology>
    </subcellularLocation>
</comment>
<feature type="transmembrane region" description="Helical" evidence="6">
    <location>
        <begin position="346"/>
        <end position="363"/>
    </location>
</feature>
<evidence type="ECO:0000313" key="8">
    <source>
        <dbReference type="EMBL" id="KEQ23464.1"/>
    </source>
</evidence>
<dbReference type="PROSITE" id="PS50850">
    <property type="entry name" value="MFS"/>
    <property type="match status" value="1"/>
</dbReference>
<protein>
    <recommendedName>
        <fullName evidence="7">Major facilitator superfamily (MFS) profile domain-containing protein</fullName>
    </recommendedName>
</protein>
<dbReference type="InterPro" id="IPR020846">
    <property type="entry name" value="MFS_dom"/>
</dbReference>
<gene>
    <name evidence="8" type="ORF">ET33_15090</name>
</gene>
<accession>A0A081NYE1</accession>
<reference evidence="8 9" key="1">
    <citation type="submission" date="2014-06" db="EMBL/GenBank/DDBJ databases">
        <title>Draft genome sequence of Paenibacillus sp. MSt1.</title>
        <authorList>
            <person name="Aw Y.K."/>
            <person name="Ong K.S."/>
            <person name="Gan H.M."/>
            <person name="Lee S.M."/>
        </authorList>
    </citation>
    <scope>NUCLEOTIDE SEQUENCE [LARGE SCALE GENOMIC DNA]</scope>
    <source>
        <strain evidence="8 9">MSt1</strain>
    </source>
</reference>
<evidence type="ECO:0000256" key="3">
    <source>
        <dbReference type="ARBA" id="ARBA00022692"/>
    </source>
</evidence>
<evidence type="ECO:0000256" key="5">
    <source>
        <dbReference type="ARBA" id="ARBA00023136"/>
    </source>
</evidence>
<dbReference type="EMBL" id="JNVM01000021">
    <property type="protein sequence ID" value="KEQ23464.1"/>
    <property type="molecule type" value="Genomic_DNA"/>
</dbReference>
<feature type="transmembrane region" description="Helical" evidence="6">
    <location>
        <begin position="177"/>
        <end position="196"/>
    </location>
</feature>
<name>A0A081NYE1_9BACL</name>
<evidence type="ECO:0000256" key="4">
    <source>
        <dbReference type="ARBA" id="ARBA00022989"/>
    </source>
</evidence>